<gene>
    <name evidence="1" type="ORF">Lfee_1373</name>
    <name evidence="2" type="ORF">NCTC12022_00137</name>
</gene>
<dbReference type="Gene3D" id="3.40.50.150">
    <property type="entry name" value="Vaccinia Virus protein VP39"/>
    <property type="match status" value="1"/>
</dbReference>
<evidence type="ECO:0008006" key="5">
    <source>
        <dbReference type="Google" id="ProtNLM"/>
    </source>
</evidence>
<protein>
    <recommendedName>
        <fullName evidence="5">Methyltransferase domain-containing protein</fullName>
    </recommendedName>
</protein>
<name>A0A0W0TW06_9GAMM</name>
<accession>A0A0W0TW06</accession>
<keyword evidence="3" id="KW-1185">Reference proteome</keyword>
<dbReference type="EMBL" id="UASS01000001">
    <property type="protein sequence ID" value="SPX59316.1"/>
    <property type="molecule type" value="Genomic_DNA"/>
</dbReference>
<sequence length="281" mass="31272">MKEVDELINVIIEALQPINKDEPFLHQLIDDNTGISVSSIRSSTHPKIKKIDLFTVPDRHQYPPKPLGTVVQITGKDDVVALFKLEPEVLEKLKPLLTQARIYPESAFLRPRVPALTVSEFDNLQIYDEKTHKDYEVIRQSIAQAVAAFMQKKSNMEVMLVDVGTGLGDCLALTAKMVLSIPKNIIAIGIDPNDKSIETAQKKFSGYQFILAEARFLEKIIKEAEQKNSKNFLVAVTASGSLTRLVLNNTLEALNVFQQAYRVADIMVLGGENEVLGSITI</sequence>
<dbReference type="PATRIC" id="fig|453.4.peg.1497"/>
<dbReference type="Proteomes" id="UP000054698">
    <property type="component" value="Unassembled WGS sequence"/>
</dbReference>
<evidence type="ECO:0000313" key="3">
    <source>
        <dbReference type="Proteomes" id="UP000054698"/>
    </source>
</evidence>
<dbReference type="AlphaFoldDB" id="A0A0W0TW06"/>
<evidence type="ECO:0000313" key="4">
    <source>
        <dbReference type="Proteomes" id="UP000251942"/>
    </source>
</evidence>
<dbReference type="STRING" id="453.Lfee_1373"/>
<organism evidence="1 3">
    <name type="scientific">Legionella feeleii</name>
    <dbReference type="NCBI Taxonomy" id="453"/>
    <lineage>
        <taxon>Bacteria</taxon>
        <taxon>Pseudomonadati</taxon>
        <taxon>Pseudomonadota</taxon>
        <taxon>Gammaproteobacteria</taxon>
        <taxon>Legionellales</taxon>
        <taxon>Legionellaceae</taxon>
        <taxon>Legionella</taxon>
    </lineage>
</organism>
<reference evidence="2 4" key="2">
    <citation type="submission" date="2018-06" db="EMBL/GenBank/DDBJ databases">
        <authorList>
            <consortium name="Pathogen Informatics"/>
            <person name="Doyle S."/>
        </authorList>
    </citation>
    <scope>NUCLEOTIDE SEQUENCE [LARGE SCALE GENOMIC DNA]</scope>
    <source>
        <strain evidence="2 4">NCTC12022</strain>
    </source>
</reference>
<dbReference type="EMBL" id="LNYB01000049">
    <property type="protein sequence ID" value="KTC99812.1"/>
    <property type="molecule type" value="Genomic_DNA"/>
</dbReference>
<dbReference type="Proteomes" id="UP000251942">
    <property type="component" value="Unassembled WGS sequence"/>
</dbReference>
<dbReference type="RefSeq" id="WP_058445212.1">
    <property type="nucleotide sequence ID" value="NZ_CAAAHT010000052.1"/>
</dbReference>
<reference evidence="1 3" key="1">
    <citation type="submission" date="2015-11" db="EMBL/GenBank/DDBJ databases">
        <title>Genomic analysis of 38 Legionella species identifies large and diverse effector repertoires.</title>
        <authorList>
            <person name="Burstein D."/>
            <person name="Amaro F."/>
            <person name="Zusman T."/>
            <person name="Lifshitz Z."/>
            <person name="Cohen O."/>
            <person name="Gilbert J.A."/>
            <person name="Pupko T."/>
            <person name="Shuman H.A."/>
            <person name="Segal G."/>
        </authorList>
    </citation>
    <scope>NUCLEOTIDE SEQUENCE [LARGE SCALE GENOMIC DNA]</scope>
    <source>
        <strain evidence="1 3">WO-44C</strain>
    </source>
</reference>
<evidence type="ECO:0000313" key="2">
    <source>
        <dbReference type="EMBL" id="SPX59316.1"/>
    </source>
</evidence>
<dbReference type="InterPro" id="IPR029063">
    <property type="entry name" value="SAM-dependent_MTases_sf"/>
</dbReference>
<proteinExistence type="predicted"/>
<dbReference type="OrthoDB" id="5635178at2"/>
<evidence type="ECO:0000313" key="1">
    <source>
        <dbReference type="EMBL" id="KTC99812.1"/>
    </source>
</evidence>
<dbReference type="SUPFAM" id="SSF53335">
    <property type="entry name" value="S-adenosyl-L-methionine-dependent methyltransferases"/>
    <property type="match status" value="1"/>
</dbReference>